<evidence type="ECO:0000256" key="1">
    <source>
        <dbReference type="SAM" id="MobiDB-lite"/>
    </source>
</evidence>
<evidence type="ECO:0000313" key="2">
    <source>
        <dbReference type="EMBL" id="SIT19998.1"/>
    </source>
</evidence>
<gene>
    <name evidence="2" type="ORF">SAMN05421779_11345</name>
</gene>
<dbReference type="EMBL" id="FTOA01000013">
    <property type="protein sequence ID" value="SIT19998.1"/>
    <property type="molecule type" value="Genomic_DNA"/>
</dbReference>
<organism evidence="2 3">
    <name type="scientific">Insolitispirillum peregrinum</name>
    <dbReference type="NCBI Taxonomy" id="80876"/>
    <lineage>
        <taxon>Bacteria</taxon>
        <taxon>Pseudomonadati</taxon>
        <taxon>Pseudomonadota</taxon>
        <taxon>Alphaproteobacteria</taxon>
        <taxon>Rhodospirillales</taxon>
        <taxon>Novispirillaceae</taxon>
        <taxon>Insolitispirillum</taxon>
    </lineage>
</organism>
<protein>
    <submittedName>
        <fullName evidence="2">Uncharacterized protein</fullName>
    </submittedName>
</protein>
<dbReference type="Proteomes" id="UP000185678">
    <property type="component" value="Unassembled WGS sequence"/>
</dbReference>
<feature type="compositionally biased region" description="Polar residues" evidence="1">
    <location>
        <begin position="1"/>
        <end position="19"/>
    </location>
</feature>
<dbReference type="AlphaFoldDB" id="A0A1N7QAS9"/>
<dbReference type="STRING" id="80876.SAMN05421779_11345"/>
<accession>A0A1N7QAS9</accession>
<evidence type="ECO:0000313" key="3">
    <source>
        <dbReference type="Proteomes" id="UP000185678"/>
    </source>
</evidence>
<proteinExistence type="predicted"/>
<sequence length="73" mass="7992">MTHISSRTDFSASHQSQGDVSPATCVALAREALAHARAFRESVRAFEQIDMDKIMKGLQTMRAISRGQVCDAP</sequence>
<keyword evidence="3" id="KW-1185">Reference proteome</keyword>
<reference evidence="2 3" key="1">
    <citation type="submission" date="2017-01" db="EMBL/GenBank/DDBJ databases">
        <authorList>
            <person name="Mah S.A."/>
            <person name="Swanson W.J."/>
            <person name="Moy G.W."/>
            <person name="Vacquier V.D."/>
        </authorList>
    </citation>
    <scope>NUCLEOTIDE SEQUENCE [LARGE SCALE GENOMIC DNA]</scope>
    <source>
        <strain evidence="2 3">DSM 11589</strain>
    </source>
</reference>
<dbReference type="RefSeq" id="WP_076402152.1">
    <property type="nucleotide sequence ID" value="NZ_FTOA01000013.1"/>
</dbReference>
<feature type="region of interest" description="Disordered" evidence="1">
    <location>
        <begin position="1"/>
        <end position="21"/>
    </location>
</feature>
<name>A0A1N7QAS9_9PROT</name>